<protein>
    <submittedName>
        <fullName evidence="1">Uncharacterized protein</fullName>
    </submittedName>
</protein>
<dbReference type="InterPro" id="IPR050747">
    <property type="entry name" value="Mitochondrial_chaperone_BCS1"/>
</dbReference>
<evidence type="ECO:0000313" key="1">
    <source>
        <dbReference type="EMBL" id="VVB05294.1"/>
    </source>
</evidence>
<dbReference type="PANTHER" id="PTHR23070">
    <property type="entry name" value="BCS1 AAA-TYPE ATPASE"/>
    <property type="match status" value="1"/>
</dbReference>
<comment type="caution">
    <text evidence="1">The sequence shown here is derived from an EMBL/GenBank/DDBJ whole genome shotgun (WGS) entry which is preliminary data.</text>
</comment>
<reference evidence="1" key="1">
    <citation type="submission" date="2019-07" db="EMBL/GenBank/DDBJ databases">
        <authorList>
            <person name="Dittberner H."/>
        </authorList>
    </citation>
    <scope>NUCLEOTIDE SEQUENCE [LARGE SCALE GENOMIC DNA]</scope>
</reference>
<dbReference type="OrthoDB" id="10251412at2759"/>
<organism evidence="1 2">
    <name type="scientific">Arabis nemorensis</name>
    <dbReference type="NCBI Taxonomy" id="586526"/>
    <lineage>
        <taxon>Eukaryota</taxon>
        <taxon>Viridiplantae</taxon>
        <taxon>Streptophyta</taxon>
        <taxon>Embryophyta</taxon>
        <taxon>Tracheophyta</taxon>
        <taxon>Spermatophyta</taxon>
        <taxon>Magnoliopsida</taxon>
        <taxon>eudicotyledons</taxon>
        <taxon>Gunneridae</taxon>
        <taxon>Pentapetalae</taxon>
        <taxon>rosids</taxon>
        <taxon>malvids</taxon>
        <taxon>Brassicales</taxon>
        <taxon>Brassicaceae</taxon>
        <taxon>Arabideae</taxon>
        <taxon>Arabis</taxon>
    </lineage>
</organism>
<keyword evidence="2" id="KW-1185">Reference proteome</keyword>
<dbReference type="AlphaFoldDB" id="A0A565BV60"/>
<dbReference type="EMBL" id="CABITT030000005">
    <property type="protein sequence ID" value="VVB05294.1"/>
    <property type="molecule type" value="Genomic_DNA"/>
</dbReference>
<gene>
    <name evidence="1" type="ORF">ANE_LOCUS15738</name>
</gene>
<name>A0A565BV60_9BRAS</name>
<sequence length="76" mass="8979">MKSEVRSYELRFKKKFKNKVLESYLPFVVKEAALLKQKMKTLKIFSLDCYSVQWNSVTLDHPCYGSRGEERLDRGS</sequence>
<dbReference type="Proteomes" id="UP000489600">
    <property type="component" value="Unassembled WGS sequence"/>
</dbReference>
<evidence type="ECO:0000313" key="2">
    <source>
        <dbReference type="Proteomes" id="UP000489600"/>
    </source>
</evidence>
<accession>A0A565BV60</accession>
<proteinExistence type="predicted"/>